<dbReference type="InterPro" id="IPR018159">
    <property type="entry name" value="Spectrin/alpha-actinin"/>
</dbReference>
<feature type="region of interest" description="Disordered" evidence="4">
    <location>
        <begin position="2324"/>
        <end position="2372"/>
    </location>
</feature>
<dbReference type="CDD" id="cd00176">
    <property type="entry name" value="SPEC"/>
    <property type="match status" value="1"/>
</dbReference>
<dbReference type="FunFam" id="2.60.40.10:FF:000632">
    <property type="entry name" value="Uncharacterized protein, isoform B"/>
    <property type="match status" value="1"/>
</dbReference>
<feature type="compositionally biased region" description="Polar residues" evidence="4">
    <location>
        <begin position="1976"/>
        <end position="1987"/>
    </location>
</feature>
<dbReference type="InterPro" id="IPR003598">
    <property type="entry name" value="Ig_sub2"/>
</dbReference>
<dbReference type="FunFam" id="2.60.40.10:FF:000849">
    <property type="entry name" value="Uncharacterized protein, isoform F"/>
    <property type="match status" value="1"/>
</dbReference>
<dbReference type="FunFam" id="2.60.40.10:FF:000772">
    <property type="entry name" value="Uncharacterized protein, isoform B"/>
    <property type="match status" value="1"/>
</dbReference>
<feature type="domain" description="Ig-like" evidence="5">
    <location>
        <begin position="1536"/>
        <end position="1616"/>
    </location>
</feature>
<dbReference type="Proteomes" id="UP000007798">
    <property type="component" value="Unassembled WGS sequence"/>
</dbReference>
<reference evidence="6 7" key="1">
    <citation type="journal article" date="2007" name="Nature">
        <title>Evolution of genes and genomes on the Drosophila phylogeny.</title>
        <authorList>
            <consortium name="Drosophila 12 Genomes Consortium"/>
            <person name="Clark A.G."/>
            <person name="Eisen M.B."/>
            <person name="Smith D.R."/>
            <person name="Bergman C.M."/>
            <person name="Oliver B."/>
            <person name="Markow T.A."/>
            <person name="Kaufman T.C."/>
            <person name="Kellis M."/>
            <person name="Gelbart W."/>
            <person name="Iyer V.N."/>
            <person name="Pollard D.A."/>
            <person name="Sackton T.B."/>
            <person name="Larracuente A.M."/>
            <person name="Singh N.D."/>
            <person name="Abad J.P."/>
            <person name="Abt D.N."/>
            <person name="Adryan B."/>
            <person name="Aguade M."/>
            <person name="Akashi H."/>
            <person name="Anderson W.W."/>
            <person name="Aquadro C.F."/>
            <person name="Ardell D.H."/>
            <person name="Arguello R."/>
            <person name="Artieri C.G."/>
            <person name="Barbash D.A."/>
            <person name="Barker D."/>
            <person name="Barsanti P."/>
            <person name="Batterham P."/>
            <person name="Batzoglou S."/>
            <person name="Begun D."/>
            <person name="Bhutkar A."/>
            <person name="Blanco E."/>
            <person name="Bosak S.A."/>
            <person name="Bradley R.K."/>
            <person name="Brand A.D."/>
            <person name="Brent M.R."/>
            <person name="Brooks A.N."/>
            <person name="Brown R.H."/>
            <person name="Butlin R.K."/>
            <person name="Caggese C."/>
            <person name="Calvi B.R."/>
            <person name="Bernardo de Carvalho A."/>
            <person name="Caspi A."/>
            <person name="Castrezana S."/>
            <person name="Celniker S.E."/>
            <person name="Chang J.L."/>
            <person name="Chapple C."/>
            <person name="Chatterji S."/>
            <person name="Chinwalla A."/>
            <person name="Civetta A."/>
            <person name="Clifton S.W."/>
            <person name="Comeron J.M."/>
            <person name="Costello J.C."/>
            <person name="Coyne J.A."/>
            <person name="Daub J."/>
            <person name="David R.G."/>
            <person name="Delcher A.L."/>
            <person name="Delehaunty K."/>
            <person name="Do C.B."/>
            <person name="Ebling H."/>
            <person name="Edwards K."/>
            <person name="Eickbush T."/>
            <person name="Evans J.D."/>
            <person name="Filipski A."/>
            <person name="Findeiss S."/>
            <person name="Freyhult E."/>
            <person name="Fulton L."/>
            <person name="Fulton R."/>
            <person name="Garcia A.C."/>
            <person name="Gardiner A."/>
            <person name="Garfield D.A."/>
            <person name="Garvin B.E."/>
            <person name="Gibson G."/>
            <person name="Gilbert D."/>
            <person name="Gnerre S."/>
            <person name="Godfrey J."/>
            <person name="Good R."/>
            <person name="Gotea V."/>
            <person name="Gravely B."/>
            <person name="Greenberg A.J."/>
            <person name="Griffiths-Jones S."/>
            <person name="Gross S."/>
            <person name="Guigo R."/>
            <person name="Gustafson E.A."/>
            <person name="Haerty W."/>
            <person name="Hahn M.W."/>
            <person name="Halligan D.L."/>
            <person name="Halpern A.L."/>
            <person name="Halter G.M."/>
            <person name="Han M.V."/>
            <person name="Heger A."/>
            <person name="Hillier L."/>
            <person name="Hinrichs A.S."/>
            <person name="Holmes I."/>
            <person name="Hoskins R.A."/>
            <person name="Hubisz M.J."/>
            <person name="Hultmark D."/>
            <person name="Huntley M.A."/>
            <person name="Jaffe D.B."/>
            <person name="Jagadeeshan S."/>
            <person name="Jeck W.R."/>
            <person name="Johnson J."/>
            <person name="Jones C.D."/>
            <person name="Jordan W.C."/>
            <person name="Karpen G.H."/>
            <person name="Kataoka E."/>
            <person name="Keightley P.D."/>
            <person name="Kheradpour P."/>
            <person name="Kirkness E.F."/>
            <person name="Koerich L.B."/>
            <person name="Kristiansen K."/>
            <person name="Kudrna D."/>
            <person name="Kulathinal R.J."/>
            <person name="Kumar S."/>
            <person name="Kwok R."/>
            <person name="Lander E."/>
            <person name="Langley C.H."/>
            <person name="Lapoint R."/>
            <person name="Lazzaro B.P."/>
            <person name="Lee S.J."/>
            <person name="Levesque L."/>
            <person name="Li R."/>
            <person name="Lin C.F."/>
            <person name="Lin M.F."/>
            <person name="Lindblad-Toh K."/>
            <person name="Llopart A."/>
            <person name="Long M."/>
            <person name="Low L."/>
            <person name="Lozovsky E."/>
            <person name="Lu J."/>
            <person name="Luo M."/>
            <person name="Machado C.A."/>
            <person name="Makalowski W."/>
            <person name="Marzo M."/>
            <person name="Matsuda M."/>
            <person name="Matzkin L."/>
            <person name="McAllister B."/>
            <person name="McBride C.S."/>
            <person name="McKernan B."/>
            <person name="McKernan K."/>
            <person name="Mendez-Lago M."/>
            <person name="Minx P."/>
            <person name="Mollenhauer M.U."/>
            <person name="Montooth K."/>
            <person name="Mount S.M."/>
            <person name="Mu X."/>
            <person name="Myers E."/>
            <person name="Negre B."/>
            <person name="Newfeld S."/>
            <person name="Nielsen R."/>
            <person name="Noor M.A."/>
            <person name="O'Grady P."/>
            <person name="Pachter L."/>
            <person name="Papaceit M."/>
            <person name="Parisi M.J."/>
            <person name="Parisi M."/>
            <person name="Parts L."/>
            <person name="Pedersen J.S."/>
            <person name="Pesole G."/>
            <person name="Phillippy A.M."/>
            <person name="Ponting C.P."/>
            <person name="Pop M."/>
            <person name="Porcelli D."/>
            <person name="Powell J.R."/>
            <person name="Prohaska S."/>
            <person name="Pruitt K."/>
            <person name="Puig M."/>
            <person name="Quesneville H."/>
            <person name="Ram K.R."/>
            <person name="Rand D."/>
            <person name="Rasmussen M.D."/>
            <person name="Reed L.K."/>
            <person name="Reenan R."/>
            <person name="Reily A."/>
            <person name="Remington K.A."/>
            <person name="Rieger T.T."/>
            <person name="Ritchie M.G."/>
            <person name="Robin C."/>
            <person name="Rogers Y.H."/>
            <person name="Rohde C."/>
            <person name="Rozas J."/>
            <person name="Rubenfield M.J."/>
            <person name="Ruiz A."/>
            <person name="Russo S."/>
            <person name="Salzberg S.L."/>
            <person name="Sanchez-Gracia A."/>
            <person name="Saranga D.J."/>
            <person name="Sato H."/>
            <person name="Schaeffer S.W."/>
            <person name="Schatz M.C."/>
            <person name="Schlenke T."/>
            <person name="Schwartz R."/>
            <person name="Segarra C."/>
            <person name="Singh R.S."/>
            <person name="Sirot L."/>
            <person name="Sirota M."/>
            <person name="Sisneros N.B."/>
            <person name="Smith C.D."/>
            <person name="Smith T.F."/>
            <person name="Spieth J."/>
            <person name="Stage D.E."/>
            <person name="Stark A."/>
            <person name="Stephan W."/>
            <person name="Strausberg R.L."/>
            <person name="Strempel S."/>
            <person name="Sturgill D."/>
            <person name="Sutton G."/>
            <person name="Sutton G.G."/>
            <person name="Tao W."/>
            <person name="Teichmann S."/>
            <person name="Tobari Y.N."/>
            <person name="Tomimura Y."/>
            <person name="Tsolas J.M."/>
            <person name="Valente V.L."/>
            <person name="Venter E."/>
            <person name="Venter J.C."/>
            <person name="Vicario S."/>
            <person name="Vieira F.G."/>
            <person name="Vilella A.J."/>
            <person name="Villasante A."/>
            <person name="Walenz B."/>
            <person name="Wang J."/>
            <person name="Wasserman M."/>
            <person name="Watts T."/>
            <person name="Wilson D."/>
            <person name="Wilson R.K."/>
            <person name="Wing R.A."/>
            <person name="Wolfner M.F."/>
            <person name="Wong A."/>
            <person name="Wong G.K."/>
            <person name="Wu C.I."/>
            <person name="Wu G."/>
            <person name="Yamamoto D."/>
            <person name="Yang H.P."/>
            <person name="Yang S.P."/>
            <person name="Yorke J.A."/>
            <person name="Yoshida K."/>
            <person name="Zdobnov E."/>
            <person name="Zhang P."/>
            <person name="Zhang Y."/>
            <person name="Zimin A.V."/>
            <person name="Baldwin J."/>
            <person name="Abdouelleil A."/>
            <person name="Abdulkadir J."/>
            <person name="Abebe A."/>
            <person name="Abera B."/>
            <person name="Abreu J."/>
            <person name="Acer S.C."/>
            <person name="Aftuck L."/>
            <person name="Alexander A."/>
            <person name="An P."/>
            <person name="Anderson E."/>
            <person name="Anderson S."/>
            <person name="Arachi H."/>
            <person name="Azer M."/>
            <person name="Bachantsang P."/>
            <person name="Barry A."/>
            <person name="Bayul T."/>
            <person name="Berlin A."/>
            <person name="Bessette D."/>
            <person name="Bloom T."/>
            <person name="Blye J."/>
            <person name="Boguslavskiy L."/>
            <person name="Bonnet C."/>
            <person name="Boukhgalter B."/>
            <person name="Bourzgui I."/>
            <person name="Brown A."/>
            <person name="Cahill P."/>
            <person name="Channer S."/>
            <person name="Cheshatsang Y."/>
            <person name="Chuda L."/>
            <person name="Citroen M."/>
            <person name="Collymore A."/>
            <person name="Cooke P."/>
            <person name="Costello M."/>
            <person name="D'Aco K."/>
            <person name="Daza R."/>
            <person name="De Haan G."/>
            <person name="DeGray S."/>
            <person name="DeMaso C."/>
            <person name="Dhargay N."/>
            <person name="Dooley K."/>
            <person name="Dooley E."/>
            <person name="Doricent M."/>
            <person name="Dorje P."/>
            <person name="Dorjee K."/>
            <person name="Dupes A."/>
            <person name="Elong R."/>
            <person name="Falk J."/>
            <person name="Farina A."/>
            <person name="Faro S."/>
            <person name="Ferguson D."/>
            <person name="Fisher S."/>
            <person name="Foley C.D."/>
            <person name="Franke A."/>
            <person name="Friedrich D."/>
            <person name="Gadbois L."/>
            <person name="Gearin G."/>
            <person name="Gearin C.R."/>
            <person name="Giannoukos G."/>
            <person name="Goode T."/>
            <person name="Graham J."/>
            <person name="Grandbois E."/>
            <person name="Grewal S."/>
            <person name="Gyaltsen K."/>
            <person name="Hafez N."/>
            <person name="Hagos B."/>
            <person name="Hall J."/>
            <person name="Henson C."/>
            <person name="Hollinger A."/>
            <person name="Honan T."/>
            <person name="Huard M.D."/>
            <person name="Hughes L."/>
            <person name="Hurhula B."/>
            <person name="Husby M.E."/>
            <person name="Kamat A."/>
            <person name="Kanga B."/>
            <person name="Kashin S."/>
            <person name="Khazanovich D."/>
            <person name="Kisner P."/>
            <person name="Lance K."/>
            <person name="Lara M."/>
            <person name="Lee W."/>
            <person name="Lennon N."/>
            <person name="Letendre F."/>
            <person name="LeVine R."/>
            <person name="Lipovsky A."/>
            <person name="Liu X."/>
            <person name="Liu J."/>
            <person name="Liu S."/>
            <person name="Lokyitsang T."/>
            <person name="Lokyitsang Y."/>
            <person name="Lubonja R."/>
            <person name="Lui A."/>
            <person name="MacDonald P."/>
            <person name="Magnisalis V."/>
            <person name="Maru K."/>
            <person name="Matthews C."/>
            <person name="McCusker W."/>
            <person name="McDonough S."/>
            <person name="Mehta T."/>
            <person name="Meldrim J."/>
            <person name="Meneus L."/>
            <person name="Mihai O."/>
            <person name="Mihalev A."/>
            <person name="Mihova T."/>
            <person name="Mittelman R."/>
            <person name="Mlenga V."/>
            <person name="Montmayeur A."/>
            <person name="Mulrain L."/>
            <person name="Navidi A."/>
            <person name="Naylor J."/>
            <person name="Negash T."/>
            <person name="Nguyen T."/>
            <person name="Nguyen N."/>
            <person name="Nicol R."/>
            <person name="Norbu C."/>
            <person name="Norbu N."/>
            <person name="Novod N."/>
            <person name="O'Neill B."/>
            <person name="Osman S."/>
            <person name="Markiewicz E."/>
            <person name="Oyono O.L."/>
            <person name="Patti C."/>
            <person name="Phunkhang P."/>
            <person name="Pierre F."/>
            <person name="Priest M."/>
            <person name="Raghuraman S."/>
            <person name="Rege F."/>
            <person name="Reyes R."/>
            <person name="Rise C."/>
            <person name="Rogov P."/>
            <person name="Ross K."/>
            <person name="Ryan E."/>
            <person name="Settipalli S."/>
            <person name="Shea T."/>
            <person name="Sherpa N."/>
            <person name="Shi L."/>
            <person name="Shih D."/>
            <person name="Sparrow T."/>
            <person name="Spaulding J."/>
            <person name="Stalker J."/>
            <person name="Stange-Thomann N."/>
            <person name="Stavropoulos S."/>
            <person name="Stone C."/>
            <person name="Strader C."/>
            <person name="Tesfaye S."/>
            <person name="Thomson T."/>
            <person name="Thoulutsang Y."/>
            <person name="Thoulutsang D."/>
            <person name="Topham K."/>
            <person name="Topping I."/>
            <person name="Tsamla T."/>
            <person name="Vassiliev H."/>
            <person name="Vo A."/>
            <person name="Wangchuk T."/>
            <person name="Wangdi T."/>
            <person name="Weiand M."/>
            <person name="Wilkinson J."/>
            <person name="Wilson A."/>
            <person name="Yadav S."/>
            <person name="Young G."/>
            <person name="Yu Q."/>
            <person name="Zembek L."/>
            <person name="Zhong D."/>
            <person name="Zimmer A."/>
            <person name="Zwirko Z."/>
            <person name="Jaffe D.B."/>
            <person name="Alvarez P."/>
            <person name="Brockman W."/>
            <person name="Butler J."/>
            <person name="Chin C."/>
            <person name="Gnerre S."/>
            <person name="Grabherr M."/>
            <person name="Kleber M."/>
            <person name="Mauceli E."/>
            <person name="MacCallum I."/>
        </authorList>
    </citation>
    <scope>NUCLEOTIDE SEQUENCE [LARGE SCALE GENOMIC DNA]</scope>
    <source>
        <strain evidence="7">Tucson 14030-0811.24</strain>
    </source>
</reference>
<dbReference type="KEGG" id="dwi:6645015"/>
<dbReference type="InterPro" id="IPR036179">
    <property type="entry name" value="Ig-like_dom_sf"/>
</dbReference>
<feature type="compositionally biased region" description="Low complexity" evidence="4">
    <location>
        <begin position="9"/>
        <end position="39"/>
    </location>
</feature>
<dbReference type="InterPro" id="IPR003599">
    <property type="entry name" value="Ig_sub"/>
</dbReference>
<dbReference type="Pfam" id="PF25101">
    <property type="entry name" value="Spectrin_7"/>
    <property type="match status" value="1"/>
</dbReference>
<dbReference type="SMART" id="SM00409">
    <property type="entry name" value="IG"/>
    <property type="match status" value="9"/>
</dbReference>
<feature type="region of interest" description="Disordered" evidence="4">
    <location>
        <begin position="1154"/>
        <end position="1192"/>
    </location>
</feature>
<dbReference type="OMA" id="HIIEYRN"/>
<evidence type="ECO:0000256" key="3">
    <source>
        <dbReference type="SAM" id="Coils"/>
    </source>
</evidence>
<evidence type="ECO:0000313" key="6">
    <source>
        <dbReference type="EMBL" id="EDW78753.1"/>
    </source>
</evidence>
<dbReference type="Gene3D" id="1.20.58.60">
    <property type="match status" value="4"/>
</dbReference>
<gene>
    <name evidence="6" type="primary">Dwil\GK12604</name>
    <name evidence="6" type="ORF">Dwil_GK12604</name>
</gene>
<dbReference type="InterPro" id="IPR050964">
    <property type="entry name" value="Striated_Muscle_Regulatory"/>
</dbReference>
<dbReference type="GO" id="GO:0031430">
    <property type="term" value="C:M band"/>
    <property type="evidence" value="ECO:0007669"/>
    <property type="project" value="UniProtKB-ARBA"/>
</dbReference>
<feature type="compositionally biased region" description="Polar residues" evidence="4">
    <location>
        <begin position="2579"/>
        <end position="2589"/>
    </location>
</feature>
<comment type="subcellular location">
    <subcellularLocation>
        <location evidence="1">Cytoplasm</location>
        <location evidence="1">Myofibril</location>
    </subcellularLocation>
</comment>
<dbReference type="Pfam" id="PF00435">
    <property type="entry name" value="Spectrin"/>
    <property type="match status" value="1"/>
</dbReference>
<name>B4N314_DROWI</name>
<feature type="compositionally biased region" description="Polar residues" evidence="4">
    <location>
        <begin position="2344"/>
        <end position="2354"/>
    </location>
</feature>
<feature type="region of interest" description="Disordered" evidence="4">
    <location>
        <begin position="1976"/>
        <end position="2027"/>
    </location>
</feature>
<dbReference type="eggNOG" id="KOG1181">
    <property type="taxonomic scope" value="Eukaryota"/>
</dbReference>
<dbReference type="InterPro" id="IPR007110">
    <property type="entry name" value="Ig-like_dom"/>
</dbReference>
<dbReference type="InterPro" id="IPR058157">
    <property type="entry name" value="Spectrin_met"/>
</dbReference>
<feature type="domain" description="Ig-like" evidence="5">
    <location>
        <begin position="1874"/>
        <end position="1961"/>
    </location>
</feature>
<proteinExistence type="predicted"/>
<dbReference type="InterPro" id="IPR013783">
    <property type="entry name" value="Ig-like_fold"/>
</dbReference>
<feature type="domain" description="Ig-like" evidence="5">
    <location>
        <begin position="1644"/>
        <end position="1734"/>
    </location>
</feature>
<keyword evidence="3" id="KW-0175">Coiled coil</keyword>
<dbReference type="PhylomeDB" id="B4N314"/>
<dbReference type="FunFam" id="2.60.40.10:FF:000660">
    <property type="entry name" value="Uncharacterized protein, isoform B"/>
    <property type="match status" value="1"/>
</dbReference>
<dbReference type="FunFam" id="1.20.58.60:FF:000194">
    <property type="entry name" value="Uncharacterized protein, isoform I"/>
    <property type="match status" value="1"/>
</dbReference>
<organism evidence="6 7">
    <name type="scientific">Drosophila willistoni</name>
    <name type="common">Fruit fly</name>
    <dbReference type="NCBI Taxonomy" id="7260"/>
    <lineage>
        <taxon>Eukaryota</taxon>
        <taxon>Metazoa</taxon>
        <taxon>Ecdysozoa</taxon>
        <taxon>Arthropoda</taxon>
        <taxon>Hexapoda</taxon>
        <taxon>Insecta</taxon>
        <taxon>Pterygota</taxon>
        <taxon>Neoptera</taxon>
        <taxon>Endopterygota</taxon>
        <taxon>Diptera</taxon>
        <taxon>Brachycera</taxon>
        <taxon>Muscomorpha</taxon>
        <taxon>Ephydroidea</taxon>
        <taxon>Drosophilidae</taxon>
        <taxon>Drosophila</taxon>
        <taxon>Sophophora</taxon>
    </lineage>
</organism>
<dbReference type="SMART" id="SM00150">
    <property type="entry name" value="SPEC"/>
    <property type="match status" value="4"/>
</dbReference>
<dbReference type="FunFam" id="2.60.40.10:FF:000751">
    <property type="entry name" value="Uncharacterized protein, isoform B"/>
    <property type="match status" value="1"/>
</dbReference>
<evidence type="ECO:0000256" key="4">
    <source>
        <dbReference type="SAM" id="MobiDB-lite"/>
    </source>
</evidence>
<feature type="domain" description="Ig-like" evidence="5">
    <location>
        <begin position="1438"/>
        <end position="1526"/>
    </location>
</feature>
<dbReference type="Pfam" id="PF07679">
    <property type="entry name" value="I-set"/>
    <property type="match status" value="9"/>
</dbReference>
<dbReference type="EMBL" id="CH964062">
    <property type="protein sequence ID" value="EDW78753.1"/>
    <property type="molecule type" value="Genomic_DNA"/>
</dbReference>
<feature type="compositionally biased region" description="Low complexity" evidence="4">
    <location>
        <begin position="2324"/>
        <end position="2333"/>
    </location>
</feature>
<evidence type="ECO:0000256" key="1">
    <source>
        <dbReference type="ARBA" id="ARBA00004657"/>
    </source>
</evidence>
<feature type="compositionally biased region" description="Polar residues" evidence="4">
    <location>
        <begin position="2002"/>
        <end position="2011"/>
    </location>
</feature>
<dbReference type="FunFam" id="2.60.40.10:FF:001215">
    <property type="entry name" value="Uncharacterized protein, isoform F"/>
    <property type="match status" value="1"/>
</dbReference>
<dbReference type="InterPro" id="IPR002017">
    <property type="entry name" value="Spectrin_repeat"/>
</dbReference>
<dbReference type="FunFam" id="2.60.40.10:FF:000519">
    <property type="entry name" value="Muscle M-line assembly protein unc-89"/>
    <property type="match status" value="1"/>
</dbReference>
<dbReference type="SUPFAM" id="SSF46966">
    <property type="entry name" value="Spectrin repeat"/>
    <property type="match status" value="4"/>
</dbReference>
<evidence type="ECO:0000256" key="2">
    <source>
        <dbReference type="ARBA" id="ARBA00022737"/>
    </source>
</evidence>
<dbReference type="FunFam" id="2.60.40.10:FF:000838">
    <property type="entry name" value="Uncharacterized protein, isoform F"/>
    <property type="match status" value="1"/>
</dbReference>
<protein>
    <submittedName>
        <fullName evidence="6">Uncharacterized protein, isoform A</fullName>
    </submittedName>
</protein>
<feature type="coiled-coil region" evidence="3">
    <location>
        <begin position="622"/>
        <end position="649"/>
    </location>
</feature>
<dbReference type="FunFam" id="1.20.58.60:FF:000273">
    <property type="entry name" value="Zormin, isoform E"/>
    <property type="match status" value="1"/>
</dbReference>
<dbReference type="SMART" id="SM00408">
    <property type="entry name" value="IGc2"/>
    <property type="match status" value="9"/>
</dbReference>
<dbReference type="GO" id="GO:0045214">
    <property type="term" value="P:sarcomere organization"/>
    <property type="evidence" value="ECO:0007669"/>
    <property type="project" value="UniProtKB-ARBA"/>
</dbReference>
<feature type="region of interest" description="Disordered" evidence="4">
    <location>
        <begin position="2554"/>
        <end position="2602"/>
    </location>
</feature>
<dbReference type="HOGENOM" id="CLU_000275_0_0_1"/>
<dbReference type="PANTHER" id="PTHR13817:SF171">
    <property type="entry name" value="STRETCHIN-MLCK, ISOFORM U"/>
    <property type="match status" value="1"/>
</dbReference>
<dbReference type="SUPFAM" id="SSF48726">
    <property type="entry name" value="Immunoglobulin"/>
    <property type="match status" value="9"/>
</dbReference>
<dbReference type="InterPro" id="IPR013098">
    <property type="entry name" value="Ig_I-set"/>
</dbReference>
<keyword evidence="7" id="KW-1185">Reference proteome</keyword>
<dbReference type="PANTHER" id="PTHR13817">
    <property type="entry name" value="TITIN"/>
    <property type="match status" value="1"/>
</dbReference>
<feature type="domain" description="Ig-like" evidence="5">
    <location>
        <begin position="2818"/>
        <end position="2909"/>
    </location>
</feature>
<feature type="compositionally biased region" description="Low complexity" evidence="4">
    <location>
        <begin position="2557"/>
        <end position="2569"/>
    </location>
</feature>
<dbReference type="eggNOG" id="KOG4240">
    <property type="taxonomic scope" value="Eukaryota"/>
</dbReference>
<feature type="domain" description="Ig-like" evidence="5">
    <location>
        <begin position="1758"/>
        <end position="1845"/>
    </location>
</feature>
<accession>B4N314</accession>
<feature type="coiled-coil region" evidence="3">
    <location>
        <begin position="308"/>
        <end position="335"/>
    </location>
</feature>
<dbReference type="OrthoDB" id="6612025at2759"/>
<feature type="domain" description="Ig-like" evidence="5">
    <location>
        <begin position="1337"/>
        <end position="1425"/>
    </location>
</feature>
<sequence>MEHRQTIDSSMSSLYSAASSSRQPQQHQHQQQQHQQQSQLDAFNYSATMSSLSPTPSQAMSTTSSLRATTIGTVVVRCGPIQLVIALLQSPEKIYIKVVELEPKITSLGNNFDESLRMQKEHDETLRNLQNLPGPMEEFVQKADKLLASKRISSELVNAMADTLNIIWQDILNLLQDRQHILLLCTQFHDKMTQCFRRMDQLEMACSETLVPIEVARVQEFLNRFKQLRIDMLTGVMAALKDGNELLAQLEELEKLETLDTRPEHIKRDATRAVHQVQQWLEALHDRRNALELAWQTRKTQLEQCLALALLGRELIDLEAALQQARHELNTLYSLGECEHTANEMLCKYREWKQQALLLRDRALKITRAKEKVQASGNFAGDEACARAYAVLSGCTEHLDLIDQREHWLQQSREFFAKAEHTLSVLEKLELELASVKLPPNSPESYSMYAKVARDVRNFTEEPLRLGYGILDEVGRTQQETLGVKRVLDELENRKAYIEGICANSSEDQQRVQKALSDFLSQHNELLAWLRASGQLQLQQSVDMGRNVQQAKQFLLQHHELMQDLEIKGELINLLLESIKIHLESLSPQQRYDVDSKAESLHKHWIELKDLVLKRVDNVSLLINFFDQANELSSQLDHLQRQLQQTPDEHKLQFLQATWSQFASSFNELKMLGQRFINLKIVDPYLETKSSAQAVEETLNGFSKRQVDVTSSLENWTTSIREKREVEYLLEKVMSDNEETVAKSTQVDTQLYPIFSSPSVESKQLLTSTREKLSHVSQDIERAQDEIQQRIQTTLSIQTKDQQSISKIEQVINNLRMLKAKLDGIKYDYRTLVESILQFLENIVQLRREIDEYFAKQQHQQQQQGSGLGVERSIAEHERFRDQCMDKFRSLITQSELLIDRVRVLEPPGAREIDTDRILKLLENLRIHFESNSSARMSTLDRLEKIEQFRNDLEDIDRSLDSVSKQLHDINGQSVDSLAAAKTTSLAFEYFERTIELLEKRIEKFTESTSQQLLISNPESELYVKDELRKLNDKWQSFKDQVKQKRKSLNQATEFFEVVEKIDAEYREISYFYSSVSNKVPYLRDAVEASNLVNDIEKYVTNREAALRSKLDSASQCAHDMTKVSTLYNDVMNIFQSFIKLKMDINIVQERLKHEQRQREQNEREARDQAEREKAMREAEARERAAREEQVRLETQRQQAALEQAQRELAARELSLREQAVREEEARLQAVREQTAREQLAREQAAREEEQRIQTLREIAKREEEVRLQSKREEETRIKREEESRMKREEEARIQREEIARLQTLRDQVDQQRIVTENIRKDIQVNQIFTELRYASPLFTRPLKDAVTREGVRFVFECEVTGTPEPTVEWFKDGISIVSNADYKTTFDKGICRLVIEETFAADSARFSCRASNLVGTCDTNATLAVRENATELQLVPPRIVRFLESGKATEGSSFQFSCVVSGVPLPTVQWFKNDKCIDDSPDYVISYNNGEANLRFEEVFLEDDAVYTCSASNPAGIEHCSASLIVEPLEPTELPSFKVPLSNAMARVGQKIKLEAIVSGIPRPDIYWLHNGKPYQPRDSKYEYGRVTLIIPQAYPNDAGSYVLSAKNLAGEAYSHCNVIVKGRLPNETSDSEMASDIEPIKPAVHIPLKDVSIFEGKSVRLDCVIVGQPEPEVIWYHNERPVKESADVQLLFQGDRCSLIIQEVYQEDAGNYKVVAINSAGETSSSCELKVTPLNQAEPATRAQAERQSLPKDTQPKFERLLSDVLVDEGEQVVLEVQASGDQPLTAQWYLTNREVHLDDRVTSQEDNELGIFKLILNNVSAQDKGVYTVKVSNRAGDAKCFSHLIVKSVNAPENRRSSQSSVEIVERHLCPEFKELFSDKQAHIDDVVKFECIVKGKPTPKVHWFFNDQPVHGHNFLVSTSGERQVLTIQKLTHDAVGKISCVAENEAGKATCVAFLNIIGSGIPATSEVQTMSQEHNTESSRVTIKKQTYTTTSTSQVNSYEGNVPQTEVHHSSAHIDQSLKQLGQQRPEIVESHHYQELHKSKEMTSPSVQQKSFTLFQSTNGGGGSSQALVIPDSPTRLRKEIAPRFTTPLTGKIVDQGADVSMEAIYDGYPSPEIKVEKNGGQLFDDGHTKISNKFNRVTIELKQVGVADAGRYAVTASNAVGQSTSTADLVVKKTVFPPVFGRRLQAQVSKKGEKLIMEVEVTGLPDPTVIWLKDDKPLKESGISEHRLLAQGNSYRLIIERAQTTDSGKYMVKATNAGGEAKSIADCAILEPSPERMQEVVKTIVYETTPVAVAASEFKTEDYKYTSSSMTSNISQNIQSSSSSSHHETKYSSTGTPGISVVNQPSPVPAQRKTPAAEFSDYSSEIDERFRSVSRANESDSDIKGYRVVFPPTPTPRTNIANGHKSPVVVVTPSPMEFEPTPAEVGSSYAARPKFEPIGGKEIRHEIKTETSSKHYNKSSQLHQQPTQQVFKPKPVAAKFIAATQQQQQPQATSRPTMYYNAVAGAPMHTAKVATETKNVMQMHESTESSQRIVNMQQTKRVIHFDNQQQQQQQQRQQQQPPLEPFPYSPATSRTPSRQSHLPPPATPTKFIPGEYRESDYESEVEGARIQPLWSPYGDGLTKGYRRVAAPQSGGRSCSLPRTYERVLSPMEFDRGPEMPTKIHVDVNTLRKEQRGGSTVTTQNRTQSLNRNATMRQQYPASQDQLDRAGTMPRYGYSQSIQQQAESQGQRMGSTFLQKSHQFIDDVSRDVNQTRTNGIRPGFKRAPSEGSNQPQAYRDESRVSQYVPELPNTEPVNAHLNRDEQAQRPPLFITPLKDIAVGVGGTARFECIVQAHPQPQVNWTHNGGHLEHGSRHFIEYRNGVCRLTLPQAYPDDNGSYVCTAMNPLGAASTSGNLNVSSTNRGFRY</sequence>
<feature type="region of interest" description="Disordered" evidence="4">
    <location>
        <begin position="2764"/>
        <end position="2788"/>
    </location>
</feature>
<evidence type="ECO:0000259" key="5">
    <source>
        <dbReference type="PROSITE" id="PS50835"/>
    </source>
</evidence>
<feature type="compositionally biased region" description="Low complexity" evidence="4">
    <location>
        <begin position="1990"/>
        <end position="2001"/>
    </location>
</feature>
<feature type="region of interest" description="Disordered" evidence="4">
    <location>
        <begin position="1"/>
        <end position="39"/>
    </location>
</feature>
<dbReference type="PROSITE" id="PS50835">
    <property type="entry name" value="IG_LIKE"/>
    <property type="match status" value="8"/>
</dbReference>
<dbReference type="SMR" id="B4N314"/>
<keyword evidence="2" id="KW-0677">Repeat</keyword>
<dbReference type="FunFam" id="2.60.40.10:FF:001151">
    <property type="entry name" value="Uncharacterized protein, isoform F"/>
    <property type="match status" value="1"/>
</dbReference>
<dbReference type="Gene3D" id="2.60.40.10">
    <property type="entry name" value="Immunoglobulins"/>
    <property type="match status" value="9"/>
</dbReference>
<feature type="domain" description="Ig-like" evidence="5">
    <location>
        <begin position="2186"/>
        <end position="2274"/>
    </location>
</feature>
<evidence type="ECO:0000313" key="7">
    <source>
        <dbReference type="Proteomes" id="UP000007798"/>
    </source>
</evidence>